<dbReference type="InterPro" id="IPR004910">
    <property type="entry name" value="Yippee/Mis18/Cereblon"/>
</dbReference>
<comment type="caution">
    <text evidence="5">The sequence shown here is derived from an EMBL/GenBank/DDBJ whole genome shotgun (WGS) entry which is preliminary data.</text>
</comment>
<dbReference type="EMBL" id="CANTFM010000479">
    <property type="protein sequence ID" value="CAI5722759.1"/>
    <property type="molecule type" value="Genomic_DNA"/>
</dbReference>
<evidence type="ECO:0000313" key="5">
    <source>
        <dbReference type="EMBL" id="CAI5722759.1"/>
    </source>
</evidence>
<accession>A0AAV0TNN2</accession>
<dbReference type="Gene3D" id="2.170.150.20">
    <property type="entry name" value="Peptide methionine sulfoxide reductase"/>
    <property type="match status" value="1"/>
</dbReference>
<reference evidence="5" key="1">
    <citation type="submission" date="2022-12" db="EMBL/GenBank/DDBJ databases">
        <authorList>
            <person name="Webb A."/>
        </authorList>
    </citation>
    <scope>NUCLEOTIDE SEQUENCE</scope>
    <source>
        <strain evidence="5">Pd1</strain>
    </source>
</reference>
<dbReference type="PROSITE" id="PS51788">
    <property type="entry name" value="CULT"/>
    <property type="match status" value="1"/>
</dbReference>
<proteinExistence type="inferred from homology"/>
<evidence type="ECO:0000313" key="6">
    <source>
        <dbReference type="Proteomes" id="UP001162029"/>
    </source>
</evidence>
<keyword evidence="2" id="KW-0862">Zinc</keyword>
<sequence length="128" mass="14330">MELLEQTQEDIFCVLCSSCGSFFAKTCEIFSITAHGAAGGTFVNPAGHVFHVLALRNVDLARVFVDMNRSTEHTWFTGYAWSITHCYSCYQHLGWRFDRVDSTRLPVSFFGFRQAALTGSSGFRQIGS</sequence>
<comment type="similarity">
    <text evidence="3">Belongs to the yippee family.</text>
</comment>
<dbReference type="GO" id="GO:0046872">
    <property type="term" value="F:metal ion binding"/>
    <property type="evidence" value="ECO:0007669"/>
    <property type="project" value="UniProtKB-KW"/>
</dbReference>
<evidence type="ECO:0000256" key="1">
    <source>
        <dbReference type="ARBA" id="ARBA00022723"/>
    </source>
</evidence>
<evidence type="ECO:0000256" key="3">
    <source>
        <dbReference type="RuleBase" id="RU110713"/>
    </source>
</evidence>
<keyword evidence="1" id="KW-0479">Metal-binding</keyword>
<evidence type="ECO:0000259" key="4">
    <source>
        <dbReference type="PROSITE" id="PS51788"/>
    </source>
</evidence>
<dbReference type="FunFam" id="2.170.150.20:FF:000007">
    <property type="entry name" value="Protein cereblon"/>
    <property type="match status" value="1"/>
</dbReference>
<keyword evidence="6" id="KW-1185">Reference proteome</keyword>
<dbReference type="AlphaFoldDB" id="A0AAV0TNN2"/>
<gene>
    <name evidence="5" type="ORF">PDE001_LOCUS2751</name>
</gene>
<protein>
    <recommendedName>
        <fullName evidence="3">Protein yippee-like</fullName>
    </recommendedName>
</protein>
<dbReference type="Proteomes" id="UP001162029">
    <property type="component" value="Unassembled WGS sequence"/>
</dbReference>
<feature type="domain" description="CULT" evidence="4">
    <location>
        <begin position="11"/>
        <end position="121"/>
    </location>
</feature>
<dbReference type="CDD" id="cd15777">
    <property type="entry name" value="CRBN_C_like"/>
    <property type="match status" value="1"/>
</dbReference>
<organism evidence="5 6">
    <name type="scientific">Peronospora destructor</name>
    <dbReference type="NCBI Taxonomy" id="86335"/>
    <lineage>
        <taxon>Eukaryota</taxon>
        <taxon>Sar</taxon>
        <taxon>Stramenopiles</taxon>
        <taxon>Oomycota</taxon>
        <taxon>Peronosporomycetes</taxon>
        <taxon>Peronosporales</taxon>
        <taxon>Peronosporaceae</taxon>
        <taxon>Peronospora</taxon>
    </lineage>
</organism>
<dbReference type="InterPro" id="IPR034750">
    <property type="entry name" value="CULT"/>
</dbReference>
<evidence type="ECO:0000256" key="2">
    <source>
        <dbReference type="ARBA" id="ARBA00022833"/>
    </source>
</evidence>
<name>A0AAV0TNN2_9STRA</name>
<dbReference type="Pfam" id="PF03226">
    <property type="entry name" value="Yippee-Mis18"/>
    <property type="match status" value="1"/>
</dbReference>